<feature type="compositionally biased region" description="Polar residues" evidence="5">
    <location>
        <begin position="8"/>
        <end position="22"/>
    </location>
</feature>
<evidence type="ECO:0000256" key="4">
    <source>
        <dbReference type="RuleBase" id="RU362125"/>
    </source>
</evidence>
<keyword evidence="2 4" id="KW-0285">Flavoprotein</keyword>
<dbReference type="PANTHER" id="PTHR42707:SF2">
    <property type="entry name" value="ACD11 DEHYDROGENASE"/>
    <property type="match status" value="1"/>
</dbReference>
<comment type="similarity">
    <text evidence="1 4">Belongs to the acyl-CoA dehydrogenase family.</text>
</comment>
<evidence type="ECO:0000256" key="2">
    <source>
        <dbReference type="ARBA" id="ARBA00022630"/>
    </source>
</evidence>
<evidence type="ECO:0000256" key="5">
    <source>
        <dbReference type="SAM" id="MobiDB-lite"/>
    </source>
</evidence>
<evidence type="ECO:0000313" key="9">
    <source>
        <dbReference type="EMBL" id="KAF2168972.1"/>
    </source>
</evidence>
<feature type="region of interest" description="Disordered" evidence="5">
    <location>
        <begin position="1"/>
        <end position="23"/>
    </location>
</feature>
<keyword evidence="4" id="KW-0560">Oxidoreductase</keyword>
<dbReference type="OrthoDB" id="10251155at2759"/>
<evidence type="ECO:0000256" key="1">
    <source>
        <dbReference type="ARBA" id="ARBA00009347"/>
    </source>
</evidence>
<dbReference type="SUPFAM" id="SSF47203">
    <property type="entry name" value="Acyl-CoA dehydrogenase C-terminal domain-like"/>
    <property type="match status" value="1"/>
</dbReference>
<dbReference type="EMBL" id="ML993589">
    <property type="protein sequence ID" value="KAF2168972.1"/>
    <property type="molecule type" value="Genomic_DNA"/>
</dbReference>
<proteinExistence type="inferred from homology"/>
<feature type="domain" description="Acyl-CoA dehydrogenase/oxidase C-terminal" evidence="6">
    <location>
        <begin position="317"/>
        <end position="490"/>
    </location>
</feature>
<dbReference type="Gene3D" id="1.20.140.10">
    <property type="entry name" value="Butyryl-CoA Dehydrogenase, subunit A, domain 3"/>
    <property type="match status" value="1"/>
</dbReference>
<feature type="domain" description="Adaptive response protein AidB N-terminal" evidence="8">
    <location>
        <begin position="23"/>
        <end position="161"/>
    </location>
</feature>
<dbReference type="AlphaFoldDB" id="A0A6A6CT10"/>
<evidence type="ECO:0000259" key="8">
    <source>
        <dbReference type="Pfam" id="PF18158"/>
    </source>
</evidence>
<evidence type="ECO:0008006" key="11">
    <source>
        <dbReference type="Google" id="ProtNLM"/>
    </source>
</evidence>
<evidence type="ECO:0000256" key="3">
    <source>
        <dbReference type="ARBA" id="ARBA00022827"/>
    </source>
</evidence>
<dbReference type="PANTHER" id="PTHR42707">
    <property type="entry name" value="ACYL-COA DEHYDROGENASE"/>
    <property type="match status" value="1"/>
</dbReference>
<dbReference type="Gene3D" id="2.40.110.20">
    <property type="match status" value="1"/>
</dbReference>
<evidence type="ECO:0000313" key="10">
    <source>
        <dbReference type="Proteomes" id="UP000799537"/>
    </source>
</evidence>
<evidence type="ECO:0000259" key="7">
    <source>
        <dbReference type="Pfam" id="PF02770"/>
    </source>
</evidence>
<keyword evidence="3 4" id="KW-0274">FAD</keyword>
<accession>A0A6A6CT10</accession>
<dbReference type="InterPro" id="IPR006091">
    <property type="entry name" value="Acyl-CoA_Oxase/DH_mid-dom"/>
</dbReference>
<protein>
    <recommendedName>
        <fullName evidence="11">Acyl-CoA dehydrogenase/oxidase C-terminal domain-containing protein</fullName>
    </recommendedName>
</protein>
<organism evidence="9 10">
    <name type="scientific">Zasmidium cellare ATCC 36951</name>
    <dbReference type="NCBI Taxonomy" id="1080233"/>
    <lineage>
        <taxon>Eukaryota</taxon>
        <taxon>Fungi</taxon>
        <taxon>Dikarya</taxon>
        <taxon>Ascomycota</taxon>
        <taxon>Pezizomycotina</taxon>
        <taxon>Dothideomycetes</taxon>
        <taxon>Dothideomycetidae</taxon>
        <taxon>Mycosphaerellales</taxon>
        <taxon>Mycosphaerellaceae</taxon>
        <taxon>Zasmidium</taxon>
    </lineage>
</organism>
<dbReference type="GO" id="GO:0003995">
    <property type="term" value="F:acyl-CoA dehydrogenase activity"/>
    <property type="evidence" value="ECO:0007669"/>
    <property type="project" value="TreeGrafter"/>
</dbReference>
<dbReference type="InterPro" id="IPR009075">
    <property type="entry name" value="AcylCo_DH/oxidase_C"/>
</dbReference>
<feature type="domain" description="Acyl-CoA oxidase/dehydrogenase middle" evidence="7">
    <location>
        <begin position="195"/>
        <end position="307"/>
    </location>
</feature>
<dbReference type="GeneID" id="54569721"/>
<dbReference type="Proteomes" id="UP000799537">
    <property type="component" value="Unassembled WGS sequence"/>
</dbReference>
<name>A0A6A6CT10_ZASCE</name>
<comment type="cofactor">
    <cofactor evidence="4">
        <name>FAD</name>
        <dbReference type="ChEBI" id="CHEBI:57692"/>
    </cofactor>
</comment>
<dbReference type="Gene3D" id="6.10.250.600">
    <property type="match status" value="1"/>
</dbReference>
<dbReference type="SUPFAM" id="SSF56645">
    <property type="entry name" value="Acyl-CoA dehydrogenase NM domain-like"/>
    <property type="match status" value="1"/>
</dbReference>
<dbReference type="InterPro" id="IPR036250">
    <property type="entry name" value="AcylCo_DH-like_C"/>
</dbReference>
<dbReference type="InterPro" id="IPR041504">
    <property type="entry name" value="AidB_N"/>
</dbReference>
<sequence length="622" mass="68484">MGPDPKRQPSSATTGFFQQQPAPSDLFNEDEALQRIFRFHLPLRTQHSIKPDLQHMSKLVTTPQILAWNADAERNTPYVRTWDSWGKRIDQLITSEGWRELQNLGIREGIVAIGHEKEFGRFGRFGRVYQFLKYHVWCAFSADVTCPSAMTDGAARLLRGQLEKGGLGEVERRVFERAFERLVQRDPGEAWTSGQWMTERAGGSDVRSTETLATPASNEDIRATDVDGNPLGPHSISGFKWFSSATDANATVLLAKEPDGSISAFFAPTRVLRPNSTTPELNGISIQRLKSKLGTRALPTAELVLSNMRAWRIGAAGQGTKEISTILNITRVHNAVSAVSSWGRGLSISRAFARVRRIRGKLLMDIPAHVRTLAEQHVLYHANMHLAFYTVALLGAAEHPSTPTSDTHSSRLLPQASVRHLLRLLTPLTKLLTAKAAIAGLQECMESLGGVGYLENEDVSMNIARLYRGANVLAIWEGTTNVMVDDLVRVVKGSTGQVTLEALAGVVESVVVHWKKSGQDRWAKPVEEAWGEVRQKIEESSRAELAFDGRSVAKDLGWIVCALCLGEDALSDGSPAAFEVCSRWISSKGTGSDLSGRSYVRAARWDSIIVFGDEPVVVRTKI</sequence>
<keyword evidence="10" id="KW-1185">Reference proteome</keyword>
<gene>
    <name evidence="9" type="ORF">M409DRAFT_65307</name>
</gene>
<dbReference type="InterPro" id="IPR052904">
    <property type="entry name" value="Acyl-CoA_dehydrogenase-like"/>
</dbReference>
<dbReference type="Pfam" id="PF02770">
    <property type="entry name" value="Acyl-CoA_dh_M"/>
    <property type="match status" value="1"/>
</dbReference>
<reference evidence="9" key="1">
    <citation type="journal article" date="2020" name="Stud. Mycol.">
        <title>101 Dothideomycetes genomes: a test case for predicting lifestyles and emergence of pathogens.</title>
        <authorList>
            <person name="Haridas S."/>
            <person name="Albert R."/>
            <person name="Binder M."/>
            <person name="Bloem J."/>
            <person name="Labutti K."/>
            <person name="Salamov A."/>
            <person name="Andreopoulos B."/>
            <person name="Baker S."/>
            <person name="Barry K."/>
            <person name="Bills G."/>
            <person name="Bluhm B."/>
            <person name="Cannon C."/>
            <person name="Castanera R."/>
            <person name="Culley D."/>
            <person name="Daum C."/>
            <person name="Ezra D."/>
            <person name="Gonzalez J."/>
            <person name="Henrissat B."/>
            <person name="Kuo A."/>
            <person name="Liang C."/>
            <person name="Lipzen A."/>
            <person name="Lutzoni F."/>
            <person name="Magnuson J."/>
            <person name="Mondo S."/>
            <person name="Nolan M."/>
            <person name="Ohm R."/>
            <person name="Pangilinan J."/>
            <person name="Park H.-J."/>
            <person name="Ramirez L."/>
            <person name="Alfaro M."/>
            <person name="Sun H."/>
            <person name="Tritt A."/>
            <person name="Yoshinaga Y."/>
            <person name="Zwiers L.-H."/>
            <person name="Turgeon B."/>
            <person name="Goodwin S."/>
            <person name="Spatafora J."/>
            <person name="Crous P."/>
            <person name="Grigoriev I."/>
        </authorList>
    </citation>
    <scope>NUCLEOTIDE SEQUENCE</scope>
    <source>
        <strain evidence="9">ATCC 36951</strain>
    </source>
</reference>
<dbReference type="Pfam" id="PF18158">
    <property type="entry name" value="AidB_N"/>
    <property type="match status" value="1"/>
</dbReference>
<dbReference type="Pfam" id="PF00441">
    <property type="entry name" value="Acyl-CoA_dh_1"/>
    <property type="match status" value="1"/>
</dbReference>
<dbReference type="RefSeq" id="XP_033669861.1">
    <property type="nucleotide sequence ID" value="XM_033816449.1"/>
</dbReference>
<evidence type="ECO:0000259" key="6">
    <source>
        <dbReference type="Pfam" id="PF00441"/>
    </source>
</evidence>
<dbReference type="InterPro" id="IPR009100">
    <property type="entry name" value="AcylCoA_DH/oxidase_NM_dom_sf"/>
</dbReference>